<dbReference type="InterPro" id="IPR029033">
    <property type="entry name" value="His_PPase_superfam"/>
</dbReference>
<organism evidence="1 2">
    <name type="scientific">Eruca vesicaria subsp. sativa</name>
    <name type="common">Garden rocket</name>
    <name type="synonym">Eruca sativa</name>
    <dbReference type="NCBI Taxonomy" id="29727"/>
    <lineage>
        <taxon>Eukaryota</taxon>
        <taxon>Viridiplantae</taxon>
        <taxon>Streptophyta</taxon>
        <taxon>Embryophyta</taxon>
        <taxon>Tracheophyta</taxon>
        <taxon>Spermatophyta</taxon>
        <taxon>Magnoliopsida</taxon>
        <taxon>eudicotyledons</taxon>
        <taxon>Gunneridae</taxon>
        <taxon>Pentapetalae</taxon>
        <taxon>rosids</taxon>
        <taxon>malvids</taxon>
        <taxon>Brassicales</taxon>
        <taxon>Brassicaceae</taxon>
        <taxon>Brassiceae</taxon>
        <taxon>Eruca</taxon>
    </lineage>
</organism>
<dbReference type="EMBL" id="CAKOAT010602932">
    <property type="protein sequence ID" value="CAH8384123.1"/>
    <property type="molecule type" value="Genomic_DNA"/>
</dbReference>
<dbReference type="InterPro" id="IPR012398">
    <property type="entry name" value="PRIB5"/>
</dbReference>
<dbReference type="AlphaFoldDB" id="A0ABC8LL16"/>
<dbReference type="CDD" id="cd07067">
    <property type="entry name" value="HP_PGM_like"/>
    <property type="match status" value="1"/>
</dbReference>
<keyword evidence="2" id="KW-1185">Reference proteome</keyword>
<accession>A0ABC8LL16</accession>
<proteinExistence type="predicted"/>
<dbReference type="PANTHER" id="PTHR16469:SF42">
    <property type="entry name" value="PHOSPHOGLYCERATE MUTASE FAMILY PROTEIN"/>
    <property type="match status" value="1"/>
</dbReference>
<name>A0ABC8LL16_ERUVS</name>
<protein>
    <recommendedName>
        <fullName evidence="3">Phosphoglycerate mutase family protein</fullName>
    </recommendedName>
</protein>
<dbReference type="PIRSF" id="PIRSF015897">
    <property type="entry name" value="PRIB5"/>
    <property type="match status" value="1"/>
</dbReference>
<gene>
    <name evidence="1" type="ORF">ERUC_LOCUS36606</name>
</gene>
<dbReference type="InterPro" id="IPR013078">
    <property type="entry name" value="His_Pase_superF_clade-1"/>
</dbReference>
<evidence type="ECO:0000313" key="2">
    <source>
        <dbReference type="Proteomes" id="UP001642260"/>
    </source>
</evidence>
<evidence type="ECO:0000313" key="1">
    <source>
        <dbReference type="EMBL" id="CAH8384123.1"/>
    </source>
</evidence>
<dbReference type="InterPro" id="IPR051710">
    <property type="entry name" value="Phosphatase_SH3-domain"/>
</dbReference>
<comment type="caution">
    <text evidence="1">The sequence shown here is derived from an EMBL/GenBank/DDBJ whole genome shotgun (WGS) entry which is preliminary data.</text>
</comment>
<dbReference type="Proteomes" id="UP001642260">
    <property type="component" value="Unassembled WGS sequence"/>
</dbReference>
<dbReference type="Gene3D" id="3.40.50.1240">
    <property type="entry name" value="Phosphoglycerate mutase-like"/>
    <property type="match status" value="1"/>
</dbReference>
<reference evidence="1 2" key="1">
    <citation type="submission" date="2022-03" db="EMBL/GenBank/DDBJ databases">
        <authorList>
            <person name="Macdonald S."/>
            <person name="Ahmed S."/>
            <person name="Newling K."/>
        </authorList>
    </citation>
    <scope>NUCLEOTIDE SEQUENCE [LARGE SCALE GENOMIC DNA]</scope>
</reference>
<dbReference type="SUPFAM" id="SSF53254">
    <property type="entry name" value="Phosphoglycerate mutase-like"/>
    <property type="match status" value="1"/>
</dbReference>
<dbReference type="PANTHER" id="PTHR16469">
    <property type="entry name" value="UBIQUITIN-ASSOCIATED AND SH3 DOMAIN-CONTAINING BA-RELATED"/>
    <property type="match status" value="1"/>
</dbReference>
<evidence type="ECO:0008006" key="3">
    <source>
        <dbReference type="Google" id="ProtNLM"/>
    </source>
</evidence>
<sequence>MESAKLNFNMNGHQNIIVMRHGDRADYCEPLWVTTAERPWDPPLVHYGKVRAFQTGQRIRSQVGFPIHRVFVSPFLRCIQTAAEVVAALSAVDHNATFSNDMPSIDNSKLKVAIEYGLCEKLKTMSEVAPKDGKIDFKISDLEAMFPEGTVDHNVEMVYKELQQWEESREAFKDRYVHTLKVLASKHPSENLLIISHWGGVSATLYKYFKDATKYFIDYCSCIELRTQITNNDDGSGSSVEFEVVNSHGISYTENNVSIHDHVISHPSV</sequence>
<dbReference type="Pfam" id="PF00300">
    <property type="entry name" value="His_Phos_1"/>
    <property type="match status" value="1"/>
</dbReference>